<keyword evidence="1" id="KW-0472">Membrane</keyword>
<feature type="transmembrane region" description="Helical" evidence="1">
    <location>
        <begin position="31"/>
        <end position="51"/>
    </location>
</feature>
<protein>
    <submittedName>
        <fullName evidence="2">Uncharacterized protein</fullName>
    </submittedName>
</protein>
<feature type="transmembrane region" description="Helical" evidence="1">
    <location>
        <begin position="63"/>
        <end position="83"/>
    </location>
</feature>
<keyword evidence="1" id="KW-0812">Transmembrane</keyword>
<dbReference type="HOGENOM" id="CLU_1346534_0_0_11"/>
<proteinExistence type="predicted"/>
<dbReference type="EMBL" id="CP006272">
    <property type="protein sequence ID" value="AGZ41067.1"/>
    <property type="molecule type" value="Genomic_DNA"/>
</dbReference>
<dbReference type="RefSeq" id="WP_023361126.1">
    <property type="nucleotide sequence ID" value="NC_022657.1"/>
</dbReference>
<name>U5VWC6_9ACTN</name>
<dbReference type="AlphaFoldDB" id="U5VWC6"/>
<dbReference type="eggNOG" id="ENOG5034BTH">
    <property type="taxonomic scope" value="Bacteria"/>
</dbReference>
<organism evidence="2 3">
    <name type="scientific">Actinoplanes friuliensis DSM 7358</name>
    <dbReference type="NCBI Taxonomy" id="1246995"/>
    <lineage>
        <taxon>Bacteria</taxon>
        <taxon>Bacillati</taxon>
        <taxon>Actinomycetota</taxon>
        <taxon>Actinomycetes</taxon>
        <taxon>Micromonosporales</taxon>
        <taxon>Micromonosporaceae</taxon>
        <taxon>Actinoplanes</taxon>
    </lineage>
</organism>
<dbReference type="OrthoDB" id="3692290at2"/>
<reference evidence="2 3" key="1">
    <citation type="journal article" date="2014" name="J. Biotechnol.">
        <title>Complete genome sequence of the actinobacterium Actinoplanes friuliensis HAG 010964, producer of the lipopeptide antibiotic friulimycin.</title>
        <authorList>
            <person name="Ruckert C."/>
            <person name="Szczepanowski R."/>
            <person name="Albersmeier A."/>
            <person name="Goesmann A."/>
            <person name="Fischer N."/>
            <person name="Steinkamper A."/>
            <person name="Puhler A."/>
            <person name="Biener R."/>
            <person name="Schwartz D."/>
            <person name="Kalinowski J."/>
        </authorList>
    </citation>
    <scope>NUCLEOTIDE SEQUENCE [LARGE SCALE GENOMIC DNA]</scope>
    <source>
        <strain evidence="2 3">DSM 7358</strain>
    </source>
</reference>
<evidence type="ECO:0000256" key="1">
    <source>
        <dbReference type="SAM" id="Phobius"/>
    </source>
</evidence>
<keyword evidence="3" id="KW-1185">Reference proteome</keyword>
<accession>U5VWC6</accession>
<evidence type="ECO:0000313" key="3">
    <source>
        <dbReference type="Proteomes" id="UP000017746"/>
    </source>
</evidence>
<sequence length="203" mass="21845">MRSPWPVAVAALVPAGLTLYGVSVPGGYYSTLVAALWVWAIVGAAWLVTGAARLRDSGPAPRWRLWPLVLVPAVFTASCWTASGDLVGTATFAHYRTSLERLADRVPVHTTTDVGPYSFNSVNSVKGCTLYNLRGPGMARASGFAWCPGTTPTAMHWEEGEVFEPLSGDWFAFVVRHGSYENRTTGADPWGLQISELSSTPDV</sequence>
<gene>
    <name evidence="2" type="ORF">AFR_13905</name>
</gene>
<dbReference type="PATRIC" id="fig|1246995.3.peg.2821"/>
<keyword evidence="1" id="KW-1133">Transmembrane helix</keyword>
<dbReference type="STRING" id="1246995.AFR_13905"/>
<dbReference type="Proteomes" id="UP000017746">
    <property type="component" value="Chromosome"/>
</dbReference>
<evidence type="ECO:0000313" key="2">
    <source>
        <dbReference type="EMBL" id="AGZ41067.1"/>
    </source>
</evidence>
<dbReference type="KEGG" id="afs:AFR_13905"/>